<protein>
    <submittedName>
        <fullName evidence="2">Uncharacterized protein</fullName>
    </submittedName>
</protein>
<evidence type="ECO:0000256" key="1">
    <source>
        <dbReference type="SAM" id="Phobius"/>
    </source>
</evidence>
<keyword evidence="1" id="KW-0472">Membrane</keyword>
<evidence type="ECO:0000313" key="2">
    <source>
        <dbReference type="EMBL" id="KKW22812.1"/>
    </source>
</evidence>
<comment type="caution">
    <text evidence="2">The sequence shown here is derived from an EMBL/GenBank/DDBJ whole genome shotgun (WGS) entry which is preliminary data.</text>
</comment>
<name>A0A0G1Z5P5_9BACT</name>
<reference evidence="2 3" key="1">
    <citation type="journal article" date="2015" name="Nature">
        <title>rRNA introns, odd ribosomes, and small enigmatic genomes across a large radiation of phyla.</title>
        <authorList>
            <person name="Brown C.T."/>
            <person name="Hug L.A."/>
            <person name="Thomas B.C."/>
            <person name="Sharon I."/>
            <person name="Castelle C.J."/>
            <person name="Singh A."/>
            <person name="Wilkins M.J."/>
            <person name="Williams K.H."/>
            <person name="Banfield J.F."/>
        </authorList>
    </citation>
    <scope>NUCLEOTIDE SEQUENCE [LARGE SCALE GENOMIC DNA]</scope>
</reference>
<sequence length="581" mass="60053">MKHKFQHDRGYVLLVTLVASGLILITFSTLINYVSQYAKSTRRAVSTSQTLALAEAGIDKAIYEMNASGSYNGETNTALGAGTFTTSIATIDSSTKRITSIGYFPDNVNPIITKEVKATVSINSSVVAFRFGVQVGEGGVTMDNGSQVIGNLFSNGNVSGSGTITGDATVAGGAQPSVDQEWLVQNTGFNLGDVTARADLAQAFVVSSTSALNKVSLYVKKVGLPGDITIKIVTDNINKPSKTIRASGGLLASSVTGSYGFVDASLSTSPNLTTGTRYWIIAIASINASNYFLWGEDNTDAYPNGKGMYSANWNASSPVWTNAGGDLDFRTYMGGVATSLSGITVQGNAYANTLSSCSVGGDAYYQTISNCSVGGTSHPGSVDQTAAPLVPSDGQIDDWKATAEAGGVVGSQNISDTTITLGPKKITGNLTLSNNATLTVSGTLWITGTLSASNNANIRLSPSYGSNSGVIVVDGTASLSNNATVIGSGQPGSYIMIVVAKNDPTHTVLEIGNNVGGAIFSAPHGRVEFENNAGAKEVTGYGFEMENNSTVTYESGLQNETFSNGPGGSWAFVPGSYVIAQ</sequence>
<dbReference type="EMBL" id="LCQW01000035">
    <property type="protein sequence ID" value="KKW22812.1"/>
    <property type="molecule type" value="Genomic_DNA"/>
</dbReference>
<organism evidence="2 3">
    <name type="scientific">Candidatus Kaiserbacteria bacterium GW2011_GWA2_52_12</name>
    <dbReference type="NCBI Taxonomy" id="1618671"/>
    <lineage>
        <taxon>Bacteria</taxon>
        <taxon>Candidatus Kaiseribacteriota</taxon>
    </lineage>
</organism>
<keyword evidence="1" id="KW-0812">Transmembrane</keyword>
<dbReference type="STRING" id="1618671.UY67_C0035G0017"/>
<feature type="transmembrane region" description="Helical" evidence="1">
    <location>
        <begin position="12"/>
        <end position="34"/>
    </location>
</feature>
<proteinExistence type="predicted"/>
<gene>
    <name evidence="2" type="ORF">UY67_C0035G0017</name>
</gene>
<evidence type="ECO:0000313" key="3">
    <source>
        <dbReference type="Proteomes" id="UP000034273"/>
    </source>
</evidence>
<accession>A0A0G1Z5P5</accession>
<dbReference type="AlphaFoldDB" id="A0A0G1Z5P5"/>
<dbReference type="Proteomes" id="UP000034273">
    <property type="component" value="Unassembled WGS sequence"/>
</dbReference>
<keyword evidence="1" id="KW-1133">Transmembrane helix</keyword>